<dbReference type="EC" id="3.2.2.6" evidence="1"/>
<dbReference type="Pfam" id="PF20160">
    <property type="entry name" value="C-JID"/>
    <property type="match status" value="1"/>
</dbReference>
<evidence type="ECO:0000256" key="1">
    <source>
        <dbReference type="ARBA" id="ARBA00011982"/>
    </source>
</evidence>
<accession>A0A9D5ASB7</accession>
<dbReference type="PROSITE" id="PS50104">
    <property type="entry name" value="TIR"/>
    <property type="match status" value="1"/>
</dbReference>
<reference evidence="11 12" key="1">
    <citation type="journal article" date="2022" name="Nat. Genet.">
        <title>Improved pea reference genome and pan-genome highlight genomic features and evolutionary characteristics.</title>
        <authorList>
            <person name="Yang T."/>
            <person name="Liu R."/>
            <person name="Luo Y."/>
            <person name="Hu S."/>
            <person name="Wang D."/>
            <person name="Wang C."/>
            <person name="Pandey M.K."/>
            <person name="Ge S."/>
            <person name="Xu Q."/>
            <person name="Li N."/>
            <person name="Li G."/>
            <person name="Huang Y."/>
            <person name="Saxena R.K."/>
            <person name="Ji Y."/>
            <person name="Li M."/>
            <person name="Yan X."/>
            <person name="He Y."/>
            <person name="Liu Y."/>
            <person name="Wang X."/>
            <person name="Xiang C."/>
            <person name="Varshney R.K."/>
            <person name="Ding H."/>
            <person name="Gao S."/>
            <person name="Zong X."/>
        </authorList>
    </citation>
    <scope>NUCLEOTIDE SEQUENCE [LARGE SCALE GENOMIC DNA]</scope>
    <source>
        <strain evidence="11 12">cv. Zhongwan 6</strain>
    </source>
</reference>
<feature type="compositionally biased region" description="Polar residues" evidence="9">
    <location>
        <begin position="1212"/>
        <end position="1223"/>
    </location>
</feature>
<keyword evidence="6" id="KW-0520">NAD</keyword>
<keyword evidence="5" id="KW-0611">Plant defense</keyword>
<dbReference type="SUPFAM" id="SSF46785">
    <property type="entry name" value="Winged helix' DNA-binding domain"/>
    <property type="match status" value="1"/>
</dbReference>
<dbReference type="EMBL" id="JAMSHJ010000004">
    <property type="protein sequence ID" value="KAI5422542.1"/>
    <property type="molecule type" value="Genomic_DNA"/>
</dbReference>
<dbReference type="Pfam" id="PF01582">
    <property type="entry name" value="TIR"/>
    <property type="match status" value="1"/>
</dbReference>
<dbReference type="GO" id="GO:0061809">
    <property type="term" value="F:NAD+ nucleosidase activity, cyclic ADP-ribose generating"/>
    <property type="evidence" value="ECO:0007669"/>
    <property type="project" value="UniProtKB-EC"/>
</dbReference>
<dbReference type="Pfam" id="PF00931">
    <property type="entry name" value="NB-ARC"/>
    <property type="match status" value="1"/>
</dbReference>
<evidence type="ECO:0000313" key="12">
    <source>
        <dbReference type="Proteomes" id="UP001058974"/>
    </source>
</evidence>
<name>A0A9D5ASB7_PEA</name>
<dbReference type="Gramene" id="Psat04G0583300-T1">
    <property type="protein sequence ID" value="KAI5422542.1"/>
    <property type="gene ID" value="KIW84_045833"/>
</dbReference>
<dbReference type="InterPro" id="IPR027417">
    <property type="entry name" value="P-loop_NTPase"/>
</dbReference>
<dbReference type="SUPFAM" id="SSF52540">
    <property type="entry name" value="P-loop containing nucleoside triphosphate hydrolases"/>
    <property type="match status" value="1"/>
</dbReference>
<feature type="compositionally biased region" description="Basic and acidic residues" evidence="9">
    <location>
        <begin position="1183"/>
        <end position="1206"/>
    </location>
</feature>
<feature type="domain" description="TIR" evidence="10">
    <location>
        <begin position="14"/>
        <end position="187"/>
    </location>
</feature>
<evidence type="ECO:0000256" key="2">
    <source>
        <dbReference type="ARBA" id="ARBA00022614"/>
    </source>
</evidence>
<dbReference type="Gene3D" id="3.80.10.10">
    <property type="entry name" value="Ribonuclease Inhibitor"/>
    <property type="match status" value="2"/>
</dbReference>
<organism evidence="11 12">
    <name type="scientific">Pisum sativum</name>
    <name type="common">Garden pea</name>
    <name type="synonym">Lathyrus oleraceus</name>
    <dbReference type="NCBI Taxonomy" id="3888"/>
    <lineage>
        <taxon>Eukaryota</taxon>
        <taxon>Viridiplantae</taxon>
        <taxon>Streptophyta</taxon>
        <taxon>Embryophyta</taxon>
        <taxon>Tracheophyta</taxon>
        <taxon>Spermatophyta</taxon>
        <taxon>Magnoliopsida</taxon>
        <taxon>eudicotyledons</taxon>
        <taxon>Gunneridae</taxon>
        <taxon>Pentapetalae</taxon>
        <taxon>rosids</taxon>
        <taxon>fabids</taxon>
        <taxon>Fabales</taxon>
        <taxon>Fabaceae</taxon>
        <taxon>Papilionoideae</taxon>
        <taxon>50 kb inversion clade</taxon>
        <taxon>NPAAA clade</taxon>
        <taxon>Hologalegina</taxon>
        <taxon>IRL clade</taxon>
        <taxon>Fabeae</taxon>
        <taxon>Lathyrus</taxon>
    </lineage>
</organism>
<dbReference type="PANTHER" id="PTHR11017">
    <property type="entry name" value="LEUCINE-RICH REPEAT-CONTAINING PROTEIN"/>
    <property type="match status" value="1"/>
</dbReference>
<gene>
    <name evidence="11" type="ORF">KIW84_045833</name>
</gene>
<evidence type="ECO:0000256" key="8">
    <source>
        <dbReference type="SAM" id="Coils"/>
    </source>
</evidence>
<dbReference type="InterPro" id="IPR011713">
    <property type="entry name" value="Leu-rich_rpt_3"/>
</dbReference>
<dbReference type="FunFam" id="3.40.50.10140:FF:000007">
    <property type="entry name" value="Disease resistance protein (TIR-NBS-LRR class)"/>
    <property type="match status" value="1"/>
</dbReference>
<evidence type="ECO:0000256" key="4">
    <source>
        <dbReference type="ARBA" id="ARBA00022801"/>
    </source>
</evidence>
<dbReference type="Proteomes" id="UP001058974">
    <property type="component" value="Chromosome 4"/>
</dbReference>
<keyword evidence="2" id="KW-0433">Leucine-rich repeat</keyword>
<feature type="compositionally biased region" description="Basic and acidic residues" evidence="9">
    <location>
        <begin position="1237"/>
        <end position="1246"/>
    </location>
</feature>
<dbReference type="InterPro" id="IPR002182">
    <property type="entry name" value="NB-ARC"/>
</dbReference>
<dbReference type="Pfam" id="PF23282">
    <property type="entry name" value="WHD_ROQ1"/>
    <property type="match status" value="1"/>
</dbReference>
<dbReference type="Pfam" id="PF07725">
    <property type="entry name" value="LRR_3"/>
    <property type="match status" value="1"/>
</dbReference>
<dbReference type="InterPro" id="IPR036390">
    <property type="entry name" value="WH_DNA-bd_sf"/>
</dbReference>
<dbReference type="SMART" id="SM00255">
    <property type="entry name" value="TIR"/>
    <property type="match status" value="1"/>
</dbReference>
<dbReference type="InterPro" id="IPR000157">
    <property type="entry name" value="TIR_dom"/>
</dbReference>
<comment type="caution">
    <text evidence="11">The sequence shown here is derived from an EMBL/GenBank/DDBJ whole genome shotgun (WGS) entry which is preliminary data.</text>
</comment>
<feature type="coiled-coil region" evidence="8">
    <location>
        <begin position="1398"/>
        <end position="1484"/>
    </location>
</feature>
<dbReference type="InterPro" id="IPR045344">
    <property type="entry name" value="C-JID"/>
</dbReference>
<dbReference type="GO" id="GO:0006952">
    <property type="term" value="P:defense response"/>
    <property type="evidence" value="ECO:0007669"/>
    <property type="project" value="UniProtKB-KW"/>
</dbReference>
<dbReference type="Gene3D" id="3.40.50.300">
    <property type="entry name" value="P-loop containing nucleotide triphosphate hydrolases"/>
    <property type="match status" value="1"/>
</dbReference>
<keyword evidence="3" id="KW-0677">Repeat</keyword>
<evidence type="ECO:0000256" key="3">
    <source>
        <dbReference type="ARBA" id="ARBA00022737"/>
    </source>
</evidence>
<dbReference type="GO" id="GO:0007165">
    <property type="term" value="P:signal transduction"/>
    <property type="evidence" value="ECO:0007669"/>
    <property type="project" value="InterPro"/>
</dbReference>
<dbReference type="InterPro" id="IPR035897">
    <property type="entry name" value="Toll_tir_struct_dom_sf"/>
</dbReference>
<dbReference type="Gene3D" id="1.10.8.430">
    <property type="entry name" value="Helical domain of apoptotic protease-activating factors"/>
    <property type="match status" value="1"/>
</dbReference>
<evidence type="ECO:0000256" key="9">
    <source>
        <dbReference type="SAM" id="MobiDB-lite"/>
    </source>
</evidence>
<dbReference type="InterPro" id="IPR042197">
    <property type="entry name" value="Apaf_helical"/>
</dbReference>
<keyword evidence="8" id="KW-0175">Coiled coil</keyword>
<evidence type="ECO:0000313" key="11">
    <source>
        <dbReference type="EMBL" id="KAI5422542.1"/>
    </source>
</evidence>
<keyword evidence="12" id="KW-1185">Reference proteome</keyword>
<dbReference type="PANTHER" id="PTHR11017:SF243">
    <property type="entry name" value="ADP-RIBOSYL CYCLASE_CYCLIC ADP-RIBOSE HYDROLASE"/>
    <property type="match status" value="1"/>
</dbReference>
<evidence type="ECO:0000256" key="6">
    <source>
        <dbReference type="ARBA" id="ARBA00023027"/>
    </source>
</evidence>
<dbReference type="OrthoDB" id="1055097at2759"/>
<dbReference type="InterPro" id="IPR058192">
    <property type="entry name" value="WHD_ROQ1-like"/>
</dbReference>
<dbReference type="SUPFAM" id="SSF52200">
    <property type="entry name" value="Toll/Interleukin receptor TIR domain"/>
    <property type="match status" value="1"/>
</dbReference>
<feature type="region of interest" description="Disordered" evidence="9">
    <location>
        <begin position="1177"/>
        <end position="1293"/>
    </location>
</feature>
<dbReference type="PRINTS" id="PR00364">
    <property type="entry name" value="DISEASERSIST"/>
</dbReference>
<dbReference type="InterPro" id="IPR032675">
    <property type="entry name" value="LRR_dom_sf"/>
</dbReference>
<dbReference type="InterPro" id="IPR044974">
    <property type="entry name" value="Disease_R_plants"/>
</dbReference>
<protein>
    <recommendedName>
        <fullName evidence="1">ADP-ribosyl cyclase/cyclic ADP-ribose hydrolase</fullName>
        <ecNumber evidence="1">3.2.2.6</ecNumber>
    </recommendedName>
</protein>
<evidence type="ECO:0000256" key="5">
    <source>
        <dbReference type="ARBA" id="ARBA00022821"/>
    </source>
</evidence>
<keyword evidence="4" id="KW-0378">Hydrolase</keyword>
<proteinExistence type="predicted"/>
<evidence type="ECO:0000256" key="7">
    <source>
        <dbReference type="ARBA" id="ARBA00047304"/>
    </source>
</evidence>
<dbReference type="SUPFAM" id="SSF52058">
    <property type="entry name" value="L domain-like"/>
    <property type="match status" value="1"/>
</dbReference>
<evidence type="ECO:0000259" key="10">
    <source>
        <dbReference type="PROSITE" id="PS50104"/>
    </source>
</evidence>
<dbReference type="GO" id="GO:0043531">
    <property type="term" value="F:ADP binding"/>
    <property type="evidence" value="ECO:0007669"/>
    <property type="project" value="InterPro"/>
</dbReference>
<dbReference type="Gene3D" id="3.40.50.10140">
    <property type="entry name" value="Toll/interleukin-1 receptor homology (TIR) domain"/>
    <property type="match status" value="1"/>
</dbReference>
<sequence>MANRELLSTSYSSKKHDVFLSFRGEDTRIGFTSHLYDALNHKSIKTYIDYLLNRGEDVWPTLAEAIEDSHVSIVVFSENYASSKWCLEELVKILECRRKVVHGQVVIPVFYKTDPSHIRNQSGSYEKAFAKHERDLGNSESDDSKQKVLNWKAALTEAANISGWDSKTHKDESDLIENVVNDVLQKLQLRYPNELEGIVGSENFSGVVETLMTSIQILGIWGMGGMGKTTIAKVLFAKFFAQYDHVCFANAKEYSLSKLLSELLKEEISPSNVVGSTFHMRRLRSKKVFIILDNVDSLDQFEYLCRDFGDQSNDSRLIITTRDRQLLSERVHRIYEVKQWEDLESLELFSLEAFKQSLPQKGYEDLSQRAVAYAGGIPLALKVLGSNLRSKGTDFWESTFRKLDKFPKEEIQKVLKVSYDGLDPLEKKIFLDIAFFFKGEKKDHVIRILNACGLEASSGIEVLEDKALITISNGNRIQMHDLLKKMGSDIMRKECGINPATHTRLSGSEALEVIKENKGTSSIEGITLDLSQNNDLHLRSDTFTKMKALRILKFYIPLGQSCSNAYLNLPMLLEPFSSELRYFEWIGYPFETLPQAFCAKLLVEIRMPHSNVKRLWQGMQDLDKLEVIDLGECRHFVQLPDLSKASKLKWVNLSGCVSLVDLHPSVFLAETLTTLILDGCTKLRRVKGRKHLKFLEKISINGCTSLEEFAVSSDLIENLDLSSTGIQTLDLSIGLPHNLKRLNLEGSRLVHLPKELHSLTSIKELRISGSGLKVKKQQLHILFNGLRSLQILHLRDCNNLFELPDNISVLSQLQELILDGSNVKRLPESIRNLQELEVLSLKDCREIQYLPELPPLIKLLDASNCTSLVSVSDLKTIATKMMGNAKYISFTNNLSLDGHSLKHLTESLNLTMMSAAFQNVSVRRLRVAVHSYNYTSVDACLPGTRVPRQFKYQTTTESSITIELPNHSNLLGFLYSVVLSPAAGMKKGGGANIKCQCKLGEEGTKVTRFNTYGTELNSDHVYVWYDPFHCDSILKFYEPKLCFEFCVTNGMEEVHGSIRIKECGVRPVCVDELQSVLQQLDLDSEKKNELNKAVELESGRRITLKPIEKRSTSIIQELDSEIVEPETNSNLEESSVGKGRHHNTSKPSKGCSHFFSIDKLRVSSFLKVSKIQTKFSAACGSKENAKNSTEDVKSKENKGRPSESKAKFHLPVTSTAEDNTSDNIPVENNYDSQDNFDETKNSEEKPNIAGGQITVPDTNDLISEPEQKKENAPIMNLSEPESDQKDGSDEDPFSELESILLGSPEPSPKATCSTNNDAVREALHNLECVLENSLESIISDVELQRQLHMSLEYIKQASHENVSPNVVKLVQKMTSTVENLFKDFVRTKKVVEDHINALKQKETLMQRVRDVKKQKESKQKEKSQLVNEAKRLKEEGEKVDEEIRILVEQKKSIELEITKLKESMERCEGEKKKVKNEAKNMITESKELMLSIKNSKSSYAAALSKQQKLKDKWEGFRIDFADNFGSSTT</sequence>
<feature type="region of interest" description="Disordered" evidence="9">
    <location>
        <begin position="1125"/>
        <end position="1150"/>
    </location>
</feature>
<comment type="catalytic activity">
    <reaction evidence="7">
        <text>NAD(+) + H2O = ADP-D-ribose + nicotinamide + H(+)</text>
        <dbReference type="Rhea" id="RHEA:16301"/>
        <dbReference type="ChEBI" id="CHEBI:15377"/>
        <dbReference type="ChEBI" id="CHEBI:15378"/>
        <dbReference type="ChEBI" id="CHEBI:17154"/>
        <dbReference type="ChEBI" id="CHEBI:57540"/>
        <dbReference type="ChEBI" id="CHEBI:57967"/>
        <dbReference type="EC" id="3.2.2.6"/>
    </reaction>
    <physiologicalReaction direction="left-to-right" evidence="7">
        <dbReference type="Rhea" id="RHEA:16302"/>
    </physiologicalReaction>
</comment>